<dbReference type="Pfam" id="PF01914">
    <property type="entry name" value="MarC"/>
    <property type="match status" value="1"/>
</dbReference>
<sequence length="212" mass="22550">MAWNQFVGTIMLLYALTNPVGAIPVFLALTGRAGAVKTHRIIVLACAAVAVFFVGSAMFGKEILAFFNVGLDDFRIAGGLLVLVIAFEMFQAQYGKFIPRADEANYSEVDIHGLAITPFAFPLLVGPAELSIMITLSNDNPGWLGKAFLAAAAVLATSLIGLTLWMAAAIERFLGRTGISIMTRVMALIIAAIAVNFIMTGIKSQLPGLVSR</sequence>
<comment type="subcellular location">
    <subcellularLocation>
        <location evidence="1 7">Cell membrane</location>
        <topology evidence="1 7">Multi-pass membrane protein</topology>
    </subcellularLocation>
</comment>
<dbReference type="GO" id="GO:0005886">
    <property type="term" value="C:plasma membrane"/>
    <property type="evidence" value="ECO:0007669"/>
    <property type="project" value="UniProtKB-SubCell"/>
</dbReference>
<feature type="transmembrane region" description="Helical" evidence="7">
    <location>
        <begin position="74"/>
        <end position="90"/>
    </location>
</feature>
<feature type="transmembrane region" description="Helical" evidence="7">
    <location>
        <begin position="41"/>
        <end position="59"/>
    </location>
</feature>
<dbReference type="PANTHER" id="PTHR33508">
    <property type="entry name" value="UPF0056 MEMBRANE PROTEIN YHCE"/>
    <property type="match status" value="1"/>
</dbReference>
<dbReference type="RefSeq" id="WP_229174182.1">
    <property type="nucleotide sequence ID" value="NZ_CAADFC020000016.1"/>
</dbReference>
<proteinExistence type="inferred from homology"/>
<dbReference type="Proteomes" id="UP000328092">
    <property type="component" value="Unassembled WGS sequence"/>
</dbReference>
<dbReference type="AlphaFoldDB" id="A0A508TEH8"/>
<dbReference type="PANTHER" id="PTHR33508:SF1">
    <property type="entry name" value="UPF0056 MEMBRANE PROTEIN YHCE"/>
    <property type="match status" value="1"/>
</dbReference>
<organism evidence="8 9">
    <name type="scientific">Bradyrhizobium ivorense</name>
    <dbReference type="NCBI Taxonomy" id="2511166"/>
    <lineage>
        <taxon>Bacteria</taxon>
        <taxon>Pseudomonadati</taxon>
        <taxon>Pseudomonadota</taxon>
        <taxon>Alphaproteobacteria</taxon>
        <taxon>Hyphomicrobiales</taxon>
        <taxon>Nitrobacteraceae</taxon>
        <taxon>Bradyrhizobium</taxon>
    </lineage>
</organism>
<evidence type="ECO:0000256" key="4">
    <source>
        <dbReference type="ARBA" id="ARBA00022692"/>
    </source>
</evidence>
<keyword evidence="4 7" id="KW-0812">Transmembrane</keyword>
<comment type="caution">
    <text evidence="8">The sequence shown here is derived from an EMBL/GenBank/DDBJ whole genome shotgun (WGS) entry which is preliminary data.</text>
</comment>
<feature type="transmembrane region" description="Helical" evidence="7">
    <location>
        <begin position="148"/>
        <end position="169"/>
    </location>
</feature>
<name>A0A508TEH8_9BRAD</name>
<comment type="similarity">
    <text evidence="2 7">Belongs to the UPF0056 (MarC) family.</text>
</comment>
<dbReference type="InterPro" id="IPR002771">
    <property type="entry name" value="Multi_antbiot-R_MarC"/>
</dbReference>
<evidence type="ECO:0000256" key="1">
    <source>
        <dbReference type="ARBA" id="ARBA00004651"/>
    </source>
</evidence>
<gene>
    <name evidence="8" type="ORF">CI1B_43870</name>
</gene>
<dbReference type="NCBIfam" id="TIGR00427">
    <property type="entry name" value="NAAT family transporter"/>
    <property type="match status" value="1"/>
</dbReference>
<accession>A0A508TEH8</accession>
<feature type="transmembrane region" description="Helical" evidence="7">
    <location>
        <begin position="181"/>
        <end position="202"/>
    </location>
</feature>
<protein>
    <recommendedName>
        <fullName evidence="7">UPF0056 membrane protein</fullName>
    </recommendedName>
</protein>
<evidence type="ECO:0000256" key="5">
    <source>
        <dbReference type="ARBA" id="ARBA00022989"/>
    </source>
</evidence>
<keyword evidence="3" id="KW-1003">Cell membrane</keyword>
<evidence type="ECO:0000313" key="8">
    <source>
        <dbReference type="EMBL" id="VIO72740.1"/>
    </source>
</evidence>
<evidence type="ECO:0000256" key="2">
    <source>
        <dbReference type="ARBA" id="ARBA00009784"/>
    </source>
</evidence>
<feature type="transmembrane region" description="Helical" evidence="7">
    <location>
        <begin position="111"/>
        <end position="136"/>
    </location>
</feature>
<dbReference type="EMBL" id="CAADFC020000016">
    <property type="protein sequence ID" value="VIO72740.1"/>
    <property type="molecule type" value="Genomic_DNA"/>
</dbReference>
<feature type="transmembrane region" description="Helical" evidence="7">
    <location>
        <begin position="6"/>
        <end position="29"/>
    </location>
</feature>
<evidence type="ECO:0000256" key="3">
    <source>
        <dbReference type="ARBA" id="ARBA00022475"/>
    </source>
</evidence>
<keyword evidence="9" id="KW-1185">Reference proteome</keyword>
<evidence type="ECO:0000256" key="6">
    <source>
        <dbReference type="ARBA" id="ARBA00023136"/>
    </source>
</evidence>
<keyword evidence="6 7" id="KW-0472">Membrane</keyword>
<evidence type="ECO:0000256" key="7">
    <source>
        <dbReference type="RuleBase" id="RU362048"/>
    </source>
</evidence>
<evidence type="ECO:0000313" key="9">
    <source>
        <dbReference type="Proteomes" id="UP000328092"/>
    </source>
</evidence>
<reference evidence="8" key="1">
    <citation type="submission" date="2019-02" db="EMBL/GenBank/DDBJ databases">
        <authorList>
            <person name="Pothier F.J."/>
        </authorList>
    </citation>
    <scope>NUCLEOTIDE SEQUENCE</scope>
    <source>
        <strain evidence="8">CI-1B</strain>
    </source>
</reference>
<keyword evidence="5 7" id="KW-1133">Transmembrane helix</keyword>